<reference evidence="2 3" key="1">
    <citation type="submission" date="2024-06" db="EMBL/GenBank/DDBJ databases">
        <authorList>
            <person name="Steensen K."/>
            <person name="Seneca J."/>
            <person name="Bartlau N."/>
            <person name="Yu A.X."/>
            <person name="Polz M.F."/>
        </authorList>
    </citation>
    <scope>NUCLEOTIDE SEQUENCE [LARGE SCALE GENOMIC DNA]</scope>
    <source>
        <strain evidence="2 3">1F145</strain>
    </source>
</reference>
<evidence type="ECO:0000259" key="1">
    <source>
        <dbReference type="SMART" id="SM00382"/>
    </source>
</evidence>
<dbReference type="CDD" id="cd00267">
    <property type="entry name" value="ABC_ATPase"/>
    <property type="match status" value="1"/>
</dbReference>
<accession>A0ABV4LYF6</accession>
<dbReference type="RefSeq" id="WP_368084864.1">
    <property type="nucleotide sequence ID" value="NZ_JBGONW010000041.1"/>
</dbReference>
<dbReference type="EMBL" id="JBGOOW010000044">
    <property type="protein sequence ID" value="MEZ8183465.1"/>
    <property type="molecule type" value="Genomic_DNA"/>
</dbReference>
<gene>
    <name evidence="2" type="ORF">ACED33_22545</name>
</gene>
<dbReference type="PANTHER" id="PTHR43581">
    <property type="entry name" value="ATP/GTP PHOSPHATASE"/>
    <property type="match status" value="1"/>
</dbReference>
<dbReference type="PANTHER" id="PTHR43581:SF2">
    <property type="entry name" value="EXCINUCLEASE ATPASE SUBUNIT"/>
    <property type="match status" value="1"/>
</dbReference>
<feature type="domain" description="AAA+ ATPase" evidence="1">
    <location>
        <begin position="32"/>
        <end position="325"/>
    </location>
</feature>
<sequence>MNKLAITKINLNEHPFIRDVSVTIPPPDEESSLSPILITGKNGSGKTTLLDNIRKFTELAVGNPKGYKSELSLVSVYVDALKRANLADHECAELQKTLNENKEGLIKKLGHAEVTYNIPHTTLDTNAAQKFIIANFIAHRVTSISKVTAISKPKVINSNNSTSKGEQFLQYLVNRKSQQAFAFTDGNQSEADEITNWFIYLEQFFSSLFEENIKLEFNRNELTFSLKRGEKTVNFDTLSDGYSSAINIISELVMRMEVNKFGDYSQPGIVFIDEIETHLHVALQKKILPMLRAFFPNIQFVVTTHSPFVVSSVEDSVIVDMETGENINQAVELWNYSYEALVEGFFDTEKFSEVLKNKVSQYEQLKNDGASTREERKLLRQLEKELKNVPLYKNEAIELKLKQLGLK</sequence>
<protein>
    <submittedName>
        <fullName evidence="2">AAA family ATPase</fullName>
    </submittedName>
</protein>
<dbReference type="InterPro" id="IPR003593">
    <property type="entry name" value="AAA+_ATPase"/>
</dbReference>
<dbReference type="InterPro" id="IPR003959">
    <property type="entry name" value="ATPase_AAA_core"/>
</dbReference>
<dbReference type="SMART" id="SM00382">
    <property type="entry name" value="AAA"/>
    <property type="match status" value="1"/>
</dbReference>
<dbReference type="InterPro" id="IPR027417">
    <property type="entry name" value="P-loop_NTPase"/>
</dbReference>
<dbReference type="InterPro" id="IPR051396">
    <property type="entry name" value="Bact_Antivir_Def_Nuclease"/>
</dbReference>
<proteinExistence type="predicted"/>
<evidence type="ECO:0000313" key="2">
    <source>
        <dbReference type="EMBL" id="MEZ8183465.1"/>
    </source>
</evidence>
<organism evidence="2 3">
    <name type="scientific">Vibrio splendidus</name>
    <dbReference type="NCBI Taxonomy" id="29497"/>
    <lineage>
        <taxon>Bacteria</taxon>
        <taxon>Pseudomonadati</taxon>
        <taxon>Pseudomonadota</taxon>
        <taxon>Gammaproteobacteria</taxon>
        <taxon>Vibrionales</taxon>
        <taxon>Vibrionaceae</taxon>
        <taxon>Vibrio</taxon>
    </lineage>
</organism>
<dbReference type="SUPFAM" id="SSF52540">
    <property type="entry name" value="P-loop containing nucleoside triphosphate hydrolases"/>
    <property type="match status" value="1"/>
</dbReference>
<evidence type="ECO:0000313" key="3">
    <source>
        <dbReference type="Proteomes" id="UP001569200"/>
    </source>
</evidence>
<comment type="caution">
    <text evidence="2">The sequence shown here is derived from an EMBL/GenBank/DDBJ whole genome shotgun (WGS) entry which is preliminary data.</text>
</comment>
<keyword evidence="3" id="KW-1185">Reference proteome</keyword>
<dbReference type="Pfam" id="PF13304">
    <property type="entry name" value="AAA_21"/>
    <property type="match status" value="1"/>
</dbReference>
<dbReference type="Gene3D" id="3.40.50.300">
    <property type="entry name" value="P-loop containing nucleotide triphosphate hydrolases"/>
    <property type="match status" value="1"/>
</dbReference>
<dbReference type="Proteomes" id="UP001569200">
    <property type="component" value="Unassembled WGS sequence"/>
</dbReference>
<name>A0ABV4LYF6_VIBSP</name>